<sequence>MRRIGQVIGVRPERRDEYLRLHEAVWPEVQATLTRAGVRNYTIFIHDDLLFGYFEYTGDDFAADMAAVAADPVTRDWWTHTEPCQRRLTDGPGGPWTDMAEAFHMD</sequence>
<comment type="caution">
    <text evidence="1">The sequence shown here is derived from an EMBL/GenBank/DDBJ whole genome shotgun (WGS) entry which is preliminary data.</text>
</comment>
<dbReference type="PANTHER" id="PTHR34389">
    <property type="entry name" value="L-RHAMNOSE MUTAROTASE"/>
    <property type="match status" value="1"/>
</dbReference>
<dbReference type="InterPro" id="IPR008000">
    <property type="entry name" value="Rham/fucose_mutarotase"/>
</dbReference>
<gene>
    <name evidence="1" type="ORF">KDL28_01540</name>
</gene>
<dbReference type="PANTHER" id="PTHR34389:SF2">
    <property type="entry name" value="L-RHAMNOSE MUTAROTASE"/>
    <property type="match status" value="1"/>
</dbReference>
<protein>
    <submittedName>
        <fullName evidence="1">L-rhamnose mutarotase</fullName>
        <ecNumber evidence="1">5.1.3.32</ecNumber>
    </submittedName>
</protein>
<dbReference type="Gene3D" id="3.30.70.100">
    <property type="match status" value="1"/>
</dbReference>
<organism evidence="1 2">
    <name type="scientific">Pseudonocardia humida</name>
    <dbReference type="NCBI Taxonomy" id="2800819"/>
    <lineage>
        <taxon>Bacteria</taxon>
        <taxon>Bacillati</taxon>
        <taxon>Actinomycetota</taxon>
        <taxon>Actinomycetes</taxon>
        <taxon>Pseudonocardiales</taxon>
        <taxon>Pseudonocardiaceae</taxon>
        <taxon>Pseudonocardia</taxon>
    </lineage>
</organism>
<dbReference type="SUPFAM" id="SSF54909">
    <property type="entry name" value="Dimeric alpha+beta barrel"/>
    <property type="match status" value="1"/>
</dbReference>
<proteinExistence type="predicted"/>
<dbReference type="EC" id="5.1.3.32" evidence="1"/>
<dbReference type="GO" id="GO:0062192">
    <property type="term" value="F:L-rhamnose mutarotase activity"/>
    <property type="evidence" value="ECO:0007669"/>
    <property type="project" value="UniProtKB-EC"/>
</dbReference>
<evidence type="ECO:0000313" key="1">
    <source>
        <dbReference type="EMBL" id="MCO1653730.1"/>
    </source>
</evidence>
<dbReference type="Proteomes" id="UP001165283">
    <property type="component" value="Unassembled WGS sequence"/>
</dbReference>
<keyword evidence="1" id="KW-0413">Isomerase</keyword>
<name>A0ABT0ZSN3_9PSEU</name>
<keyword evidence="2" id="KW-1185">Reference proteome</keyword>
<dbReference type="Pfam" id="PF05336">
    <property type="entry name" value="rhaM"/>
    <property type="match status" value="1"/>
</dbReference>
<reference evidence="1" key="1">
    <citation type="submission" date="2021-04" db="EMBL/GenBank/DDBJ databases">
        <title>Pseudonocardia sp. nov., isolated from sandy soil of mangrove forest.</title>
        <authorList>
            <person name="Zan Z."/>
            <person name="Huang R."/>
            <person name="Liu W."/>
        </authorList>
    </citation>
    <scope>NUCLEOTIDE SEQUENCE</scope>
    <source>
        <strain evidence="1">S2-4</strain>
    </source>
</reference>
<dbReference type="InterPro" id="IPR011008">
    <property type="entry name" value="Dimeric_a/b-barrel"/>
</dbReference>
<evidence type="ECO:0000313" key="2">
    <source>
        <dbReference type="Proteomes" id="UP001165283"/>
    </source>
</evidence>
<dbReference type="EMBL" id="JAGSOV010000006">
    <property type="protein sequence ID" value="MCO1653730.1"/>
    <property type="molecule type" value="Genomic_DNA"/>
</dbReference>
<accession>A0ABT0ZSN3</accession>